<dbReference type="AlphaFoldDB" id="A0A8J5ZQ47"/>
<dbReference type="GO" id="GO:0006412">
    <property type="term" value="P:translation"/>
    <property type="evidence" value="ECO:0007669"/>
    <property type="project" value="InterPro"/>
</dbReference>
<organism evidence="2 3">
    <name type="scientific">Galemys pyrenaicus</name>
    <name type="common">Iberian desman</name>
    <name type="synonym">Pyrenean desman</name>
    <dbReference type="NCBI Taxonomy" id="202257"/>
    <lineage>
        <taxon>Eukaryota</taxon>
        <taxon>Metazoa</taxon>
        <taxon>Chordata</taxon>
        <taxon>Craniata</taxon>
        <taxon>Vertebrata</taxon>
        <taxon>Euteleostomi</taxon>
        <taxon>Mammalia</taxon>
        <taxon>Eutheria</taxon>
        <taxon>Laurasiatheria</taxon>
        <taxon>Eulipotyphla</taxon>
        <taxon>Talpidae</taxon>
        <taxon>Galemys</taxon>
    </lineage>
</organism>
<feature type="domain" description="Small ribosomal subunit protein eS4 C-terminal" evidence="1">
    <location>
        <begin position="51"/>
        <end position="97"/>
    </location>
</feature>
<sequence length="100" mass="11199">VNDTIQIYLEDDKITDFIRFDTGNLCMATTGANLGRIARQPGTFDVVHVRDANDNSFVTCLSNIFVIHKCNKPWISPSRGKDICLTITEERDKRLAAIAV</sequence>
<dbReference type="GO" id="GO:0022627">
    <property type="term" value="C:cytosolic small ribosomal subunit"/>
    <property type="evidence" value="ECO:0007669"/>
    <property type="project" value="TreeGrafter"/>
</dbReference>
<protein>
    <submittedName>
        <fullName evidence="2">40S ribosomal protein S4</fullName>
    </submittedName>
</protein>
<feature type="non-terminal residue" evidence="2">
    <location>
        <position position="100"/>
    </location>
</feature>
<reference evidence="2" key="1">
    <citation type="journal article" date="2021" name="Evol. Appl.">
        <title>The genome of the Pyrenean desman and the effects of bottlenecks and inbreeding on the genomic landscape of an endangered species.</title>
        <authorList>
            <person name="Escoda L."/>
            <person name="Castresana J."/>
        </authorList>
    </citation>
    <scope>NUCLEOTIDE SEQUENCE</scope>
    <source>
        <strain evidence="2">IBE-C5619</strain>
    </source>
</reference>
<name>A0A8J5ZQ47_GALPY</name>
<accession>A0A8J5ZQ47</accession>
<comment type="caution">
    <text evidence="2">The sequence shown here is derived from an EMBL/GenBank/DDBJ whole genome shotgun (WGS) entry which is preliminary data.</text>
</comment>
<evidence type="ECO:0000313" key="2">
    <source>
        <dbReference type="EMBL" id="KAG8505378.1"/>
    </source>
</evidence>
<dbReference type="InterPro" id="IPR014722">
    <property type="entry name" value="Rib_uL2_dom2"/>
</dbReference>
<gene>
    <name evidence="2" type="ORF">J0S82_001182</name>
</gene>
<dbReference type="InterPro" id="IPR032277">
    <property type="entry name" value="Ribosomal_eS4_C"/>
</dbReference>
<evidence type="ECO:0000259" key="1">
    <source>
        <dbReference type="Pfam" id="PF16121"/>
    </source>
</evidence>
<dbReference type="PANTHER" id="PTHR11581:SF0">
    <property type="entry name" value="SMALL RIBOSOMAL SUBUNIT PROTEIN ES4"/>
    <property type="match status" value="1"/>
</dbReference>
<dbReference type="EMBL" id="JAGFMF010012266">
    <property type="protein sequence ID" value="KAG8505378.1"/>
    <property type="molecule type" value="Genomic_DNA"/>
</dbReference>
<dbReference type="InterPro" id="IPR041982">
    <property type="entry name" value="Ribosomal_eS4_KOW"/>
</dbReference>
<dbReference type="PANTHER" id="PTHR11581">
    <property type="entry name" value="30S/40S RIBOSOMAL PROTEIN S4"/>
    <property type="match status" value="1"/>
</dbReference>
<dbReference type="CDD" id="cd06087">
    <property type="entry name" value="KOW_RPS4"/>
    <property type="match status" value="1"/>
</dbReference>
<keyword evidence="2" id="KW-0687">Ribonucleoprotein</keyword>
<dbReference type="OrthoDB" id="9833756at2759"/>
<dbReference type="Proteomes" id="UP000700334">
    <property type="component" value="Unassembled WGS sequence"/>
</dbReference>
<evidence type="ECO:0000313" key="3">
    <source>
        <dbReference type="Proteomes" id="UP000700334"/>
    </source>
</evidence>
<feature type="non-terminal residue" evidence="2">
    <location>
        <position position="1"/>
    </location>
</feature>
<proteinExistence type="predicted"/>
<dbReference type="Pfam" id="PF16121">
    <property type="entry name" value="40S_S4_C"/>
    <property type="match status" value="1"/>
</dbReference>
<dbReference type="Gene3D" id="2.30.30.30">
    <property type="match status" value="1"/>
</dbReference>
<dbReference type="GO" id="GO:0003735">
    <property type="term" value="F:structural constituent of ribosome"/>
    <property type="evidence" value="ECO:0007669"/>
    <property type="project" value="InterPro"/>
</dbReference>
<dbReference type="GO" id="GO:0003723">
    <property type="term" value="F:RNA binding"/>
    <property type="evidence" value="ECO:0007669"/>
    <property type="project" value="TreeGrafter"/>
</dbReference>
<keyword evidence="2" id="KW-0689">Ribosomal protein</keyword>
<keyword evidence="3" id="KW-1185">Reference proteome</keyword>
<dbReference type="InterPro" id="IPR000876">
    <property type="entry name" value="Ribosomal_eS4"/>
</dbReference>